<evidence type="ECO:0000259" key="3">
    <source>
        <dbReference type="PROSITE" id="PS50102"/>
    </source>
</evidence>
<dbReference type="Gene3D" id="3.30.70.330">
    <property type="match status" value="1"/>
</dbReference>
<evidence type="ECO:0000313" key="5">
    <source>
        <dbReference type="Proteomes" id="UP001316803"/>
    </source>
</evidence>
<evidence type="ECO:0000313" key="4">
    <source>
        <dbReference type="EMBL" id="KAK5951698.1"/>
    </source>
</evidence>
<evidence type="ECO:0000256" key="2">
    <source>
        <dbReference type="SAM" id="MobiDB-lite"/>
    </source>
</evidence>
<dbReference type="CDD" id="cd12246">
    <property type="entry name" value="RRM1_U1A_like"/>
    <property type="match status" value="1"/>
</dbReference>
<feature type="region of interest" description="Disordered" evidence="2">
    <location>
        <begin position="153"/>
        <end position="210"/>
    </location>
</feature>
<comment type="caution">
    <text evidence="4">The sequence shown here is derived from an EMBL/GenBank/DDBJ whole genome shotgun (WGS) entry which is preliminary data.</text>
</comment>
<keyword evidence="5" id="KW-1185">Reference proteome</keyword>
<dbReference type="Proteomes" id="UP001316803">
    <property type="component" value="Unassembled WGS sequence"/>
</dbReference>
<organism evidence="4 5">
    <name type="scientific">Knufia fluminis</name>
    <dbReference type="NCBI Taxonomy" id="191047"/>
    <lineage>
        <taxon>Eukaryota</taxon>
        <taxon>Fungi</taxon>
        <taxon>Dikarya</taxon>
        <taxon>Ascomycota</taxon>
        <taxon>Pezizomycotina</taxon>
        <taxon>Eurotiomycetes</taxon>
        <taxon>Chaetothyriomycetidae</taxon>
        <taxon>Chaetothyriales</taxon>
        <taxon>Trichomeriaceae</taxon>
        <taxon>Knufia</taxon>
    </lineage>
</organism>
<gene>
    <name evidence="4" type="ORF">OHC33_007377</name>
</gene>
<dbReference type="Pfam" id="PF00076">
    <property type="entry name" value="RRM_1"/>
    <property type="match status" value="1"/>
</dbReference>
<proteinExistence type="predicted"/>
<dbReference type="InterPro" id="IPR035979">
    <property type="entry name" value="RBD_domain_sf"/>
</dbReference>
<feature type="domain" description="RRM" evidence="3">
    <location>
        <begin position="35"/>
        <end position="118"/>
    </location>
</feature>
<reference evidence="4 5" key="1">
    <citation type="submission" date="2022-12" db="EMBL/GenBank/DDBJ databases">
        <title>Genomic features and morphological characterization of a novel Knufia sp. strain isolated from spacecraft assembly facility.</title>
        <authorList>
            <person name="Teixeira M."/>
            <person name="Chander A.M."/>
            <person name="Stajich J.E."/>
            <person name="Venkateswaran K."/>
        </authorList>
    </citation>
    <scope>NUCLEOTIDE SEQUENCE [LARGE SCALE GENOMIC DNA]</scope>
    <source>
        <strain evidence="4 5">FJI-L2-BK-P2</strain>
    </source>
</reference>
<sequence>MLGYIPDASEMAARPPPPLQKAAPNQAANAGAPNQTLYVRNLNDKINREDLKRSLYMLFSTYGPVLDIITCRRSGKGKQMRGQAHVCFRDVQTSTQAMRALQKFEIFGKEMEITYARGTSDIIPKLRGTFEPPTAPTATTTESTDLQKSIFNAPPSGIPAKPVTNGLTPAADGVPHGTKRTREEVEEEEEEDVAMEEDEDDAPMEEDDDD</sequence>
<dbReference type="SUPFAM" id="SSF54928">
    <property type="entry name" value="RNA-binding domain, RBD"/>
    <property type="match status" value="1"/>
</dbReference>
<dbReference type="SMART" id="SM00360">
    <property type="entry name" value="RRM"/>
    <property type="match status" value="1"/>
</dbReference>
<feature type="compositionally biased region" description="Acidic residues" evidence="2">
    <location>
        <begin position="184"/>
        <end position="210"/>
    </location>
</feature>
<dbReference type="AlphaFoldDB" id="A0AAN8EHK7"/>
<dbReference type="InterPro" id="IPR000504">
    <property type="entry name" value="RRM_dom"/>
</dbReference>
<name>A0AAN8EHK7_9EURO</name>
<accession>A0AAN8EHK7</accession>
<dbReference type="EMBL" id="JAKLMC020000019">
    <property type="protein sequence ID" value="KAK5951698.1"/>
    <property type="molecule type" value="Genomic_DNA"/>
</dbReference>
<dbReference type="InterPro" id="IPR012677">
    <property type="entry name" value="Nucleotide-bd_a/b_plait_sf"/>
</dbReference>
<dbReference type="PROSITE" id="PS50102">
    <property type="entry name" value="RRM"/>
    <property type="match status" value="1"/>
</dbReference>
<protein>
    <recommendedName>
        <fullName evidence="3">RRM domain-containing protein</fullName>
    </recommendedName>
</protein>
<dbReference type="FunFam" id="3.30.70.330:FF:000039">
    <property type="entry name" value="U1 small nuclear ribonucleoprotein A"/>
    <property type="match status" value="1"/>
</dbReference>
<dbReference type="GO" id="GO:0003723">
    <property type="term" value="F:RNA binding"/>
    <property type="evidence" value="ECO:0007669"/>
    <property type="project" value="UniProtKB-UniRule"/>
</dbReference>
<feature type="compositionally biased region" description="Low complexity" evidence="2">
    <location>
        <begin position="20"/>
        <end position="34"/>
    </location>
</feature>
<feature type="region of interest" description="Disordered" evidence="2">
    <location>
        <begin position="1"/>
        <end position="34"/>
    </location>
</feature>
<feature type="region of interest" description="Disordered" evidence="2">
    <location>
        <begin position="126"/>
        <end position="145"/>
    </location>
</feature>
<keyword evidence="1" id="KW-0694">RNA-binding</keyword>
<evidence type="ECO:0000256" key="1">
    <source>
        <dbReference type="PROSITE-ProRule" id="PRU00176"/>
    </source>
</evidence>